<dbReference type="EMBL" id="VAVZ01000013">
    <property type="protein sequence ID" value="TLP98105.1"/>
    <property type="molecule type" value="Genomic_DNA"/>
</dbReference>
<dbReference type="PROSITE" id="PS50234">
    <property type="entry name" value="VWFA"/>
    <property type="match status" value="1"/>
</dbReference>
<dbReference type="OrthoDB" id="4318225at2"/>
<feature type="compositionally biased region" description="Acidic residues" evidence="1">
    <location>
        <begin position="664"/>
        <end position="680"/>
    </location>
</feature>
<feature type="compositionally biased region" description="Polar residues" evidence="1">
    <location>
        <begin position="1"/>
        <end position="17"/>
    </location>
</feature>
<dbReference type="Pfam" id="PF00092">
    <property type="entry name" value="VWA"/>
    <property type="match status" value="1"/>
</dbReference>
<feature type="region of interest" description="Disordered" evidence="1">
    <location>
        <begin position="1"/>
        <end position="20"/>
    </location>
</feature>
<dbReference type="InterPro" id="IPR002035">
    <property type="entry name" value="VWF_A"/>
</dbReference>
<evidence type="ECO:0000259" key="3">
    <source>
        <dbReference type="PROSITE" id="PS50234"/>
    </source>
</evidence>
<dbReference type="AlphaFoldDB" id="A0A5R9BBU9"/>
<feature type="region of interest" description="Disordered" evidence="1">
    <location>
        <begin position="525"/>
        <end position="545"/>
    </location>
</feature>
<keyword evidence="2" id="KW-0472">Membrane</keyword>
<feature type="region of interest" description="Disordered" evidence="1">
    <location>
        <begin position="45"/>
        <end position="64"/>
    </location>
</feature>
<gene>
    <name evidence="4" type="ORF">FEF26_06270</name>
</gene>
<sequence>MTPHPSTYPESKRTPFSTATPLRTLTGLTLTAILVGAFMPSAYGTPLTTGPEDSDDTAQDPRHQMEHSEMILVMDASGSMNADDAGDQTRIAAAKDSLNSVVDSLEDHQHVGLRVFAGEVTDSEAPEACEDSRLVVDIDTDNRDELRSAIDDYDAVGARTPLAHALEEAADDLGDEGNRTIVLVSDGEENCVEDPCEAAQAIADQGIDVAIHTVGFQIEDEESEAAREQLQCIAEAGGGDYFDATDAETLTHTLERITYRAQMPFSLFGEEVEPGSNQDNAPVLEPGAQYIGSFEYETMYYRVPRNMQDSTLHVGIATYNDSADNWENAEIELTTMGDNRTCGRDRVNRWGTTGANLFRTAQISAAPEYDGESRDAGCWENDELLLAIHSGGRFGEGDEILGQPFELIIEEEPDPTNGEAYYLDYQDQGLPWEADDLQWQDMPRDRDNDEEIIAGNSLNNAAELEPGETYDTDILPGEVQVYRVAADWHQQIQAEAFFPEPDSAPSENIQSNSTQIHLDILSPYRGSATPSRNSSGSDIADARSRLDRTDATTLHRFTHPVWWPNRYSTSGGNSEHPATVAGDYYVVVSAEPIDDNVSYSMPYRLTADTFDFIDAEVPDYSAEASSTGEADSTEAAPEPEPAETDEEAVPQDTESASEPPAEPTDSEPEDASSDENEEALATEQTGFLSGATGLLLGLSALAVLLLAVGGFILARVLSSSNSEDTTRQ</sequence>
<feature type="region of interest" description="Disordered" evidence="1">
    <location>
        <begin position="620"/>
        <end position="682"/>
    </location>
</feature>
<dbReference type="SUPFAM" id="SSF53300">
    <property type="entry name" value="vWA-like"/>
    <property type="match status" value="1"/>
</dbReference>
<organism evidence="4 5">
    <name type="scientific">Nesterenkonia salmonea</name>
    <dbReference type="NCBI Taxonomy" id="1804987"/>
    <lineage>
        <taxon>Bacteria</taxon>
        <taxon>Bacillati</taxon>
        <taxon>Actinomycetota</taxon>
        <taxon>Actinomycetes</taxon>
        <taxon>Micrococcales</taxon>
        <taxon>Micrococcaceae</taxon>
        <taxon>Nesterenkonia</taxon>
    </lineage>
</organism>
<dbReference type="Gene3D" id="3.40.50.410">
    <property type="entry name" value="von Willebrand factor, type A domain"/>
    <property type="match status" value="1"/>
</dbReference>
<keyword evidence="2" id="KW-0812">Transmembrane</keyword>
<feature type="transmembrane region" description="Helical" evidence="2">
    <location>
        <begin position="694"/>
        <end position="717"/>
    </location>
</feature>
<evidence type="ECO:0000313" key="5">
    <source>
        <dbReference type="Proteomes" id="UP000310458"/>
    </source>
</evidence>
<reference evidence="4 5" key="1">
    <citation type="submission" date="2019-05" db="EMBL/GenBank/DDBJ databases">
        <title>Nesterenkonia sp. GY074 isolated from the Southern Atlantic Ocean.</title>
        <authorList>
            <person name="Zhang G."/>
        </authorList>
    </citation>
    <scope>NUCLEOTIDE SEQUENCE [LARGE SCALE GENOMIC DNA]</scope>
    <source>
        <strain evidence="4 5">GY074</strain>
    </source>
</reference>
<feature type="compositionally biased region" description="Polar residues" evidence="1">
    <location>
        <begin position="528"/>
        <end position="537"/>
    </location>
</feature>
<comment type="caution">
    <text evidence="4">The sequence shown here is derived from an EMBL/GenBank/DDBJ whole genome shotgun (WGS) entry which is preliminary data.</text>
</comment>
<accession>A0A5R9BBU9</accession>
<evidence type="ECO:0000256" key="1">
    <source>
        <dbReference type="SAM" id="MobiDB-lite"/>
    </source>
</evidence>
<dbReference type="InterPro" id="IPR036465">
    <property type="entry name" value="vWFA_dom_sf"/>
</dbReference>
<proteinExistence type="predicted"/>
<dbReference type="PANTHER" id="PTHR37947">
    <property type="entry name" value="BLL2462 PROTEIN"/>
    <property type="match status" value="1"/>
</dbReference>
<feature type="compositionally biased region" description="Acidic residues" evidence="1">
    <location>
        <begin position="640"/>
        <end position="649"/>
    </location>
</feature>
<keyword evidence="5" id="KW-1185">Reference proteome</keyword>
<name>A0A5R9BBU9_9MICC</name>
<dbReference type="PANTHER" id="PTHR37947:SF1">
    <property type="entry name" value="BLL2462 PROTEIN"/>
    <property type="match status" value="1"/>
</dbReference>
<dbReference type="RefSeq" id="WP_138252684.1">
    <property type="nucleotide sequence ID" value="NZ_VAVZ01000013.1"/>
</dbReference>
<evidence type="ECO:0000256" key="2">
    <source>
        <dbReference type="SAM" id="Phobius"/>
    </source>
</evidence>
<protein>
    <submittedName>
        <fullName evidence="4">VWA domain-containing protein</fullName>
    </submittedName>
</protein>
<dbReference type="SMART" id="SM00327">
    <property type="entry name" value="VWA"/>
    <property type="match status" value="1"/>
</dbReference>
<dbReference type="Proteomes" id="UP000310458">
    <property type="component" value="Unassembled WGS sequence"/>
</dbReference>
<keyword evidence="2" id="KW-1133">Transmembrane helix</keyword>
<evidence type="ECO:0000313" key="4">
    <source>
        <dbReference type="EMBL" id="TLP98105.1"/>
    </source>
</evidence>
<feature type="domain" description="VWFA" evidence="3">
    <location>
        <begin position="69"/>
        <end position="257"/>
    </location>
</feature>